<organism evidence="1 2">
    <name type="scientific">Camellia sinensis</name>
    <name type="common">Tea plant</name>
    <name type="synonym">Thea sinensis</name>
    <dbReference type="NCBI Taxonomy" id="4442"/>
    <lineage>
        <taxon>Eukaryota</taxon>
        <taxon>Viridiplantae</taxon>
        <taxon>Streptophyta</taxon>
        <taxon>Embryophyta</taxon>
        <taxon>Tracheophyta</taxon>
        <taxon>Spermatophyta</taxon>
        <taxon>Magnoliopsida</taxon>
        <taxon>eudicotyledons</taxon>
        <taxon>Gunneridae</taxon>
        <taxon>Pentapetalae</taxon>
        <taxon>asterids</taxon>
        <taxon>Ericales</taxon>
        <taxon>Theaceae</taxon>
        <taxon>Camellia</taxon>
    </lineage>
</organism>
<reference evidence="1 2" key="2">
    <citation type="submission" date="2020-07" db="EMBL/GenBank/DDBJ databases">
        <title>Genome assembly of wild tea tree DASZ reveals pedigree and selection history of tea varieties.</title>
        <authorList>
            <person name="Zhang W."/>
        </authorList>
    </citation>
    <scope>NUCLEOTIDE SEQUENCE [LARGE SCALE GENOMIC DNA]</scope>
    <source>
        <strain evidence="2">cv. G240</strain>
        <tissue evidence="1">Leaf</tissue>
    </source>
</reference>
<dbReference type="Proteomes" id="UP000593564">
    <property type="component" value="Unassembled WGS sequence"/>
</dbReference>
<sequence>MQQLITIKETNRTLLYGLLPKVNQIIDNTKTTNLSHKKKQTHIRSYDTKQPNFVQNTVILLQTTYIKYY</sequence>
<proteinExistence type="predicted"/>
<dbReference type="EMBL" id="JACBKZ010000003">
    <property type="protein sequence ID" value="KAF5954868.1"/>
    <property type="molecule type" value="Genomic_DNA"/>
</dbReference>
<evidence type="ECO:0000313" key="1">
    <source>
        <dbReference type="EMBL" id="KAF5954868.1"/>
    </source>
</evidence>
<accession>A0A7J7HS71</accession>
<dbReference type="AlphaFoldDB" id="A0A7J7HS71"/>
<gene>
    <name evidence="1" type="ORF">HYC85_007724</name>
</gene>
<reference evidence="2" key="1">
    <citation type="journal article" date="2020" name="Nat. Commun.">
        <title>Genome assembly of wild tea tree DASZ reveals pedigree and selection history of tea varieties.</title>
        <authorList>
            <person name="Zhang W."/>
            <person name="Zhang Y."/>
            <person name="Qiu H."/>
            <person name="Guo Y."/>
            <person name="Wan H."/>
            <person name="Zhang X."/>
            <person name="Scossa F."/>
            <person name="Alseekh S."/>
            <person name="Zhang Q."/>
            <person name="Wang P."/>
            <person name="Xu L."/>
            <person name="Schmidt M.H."/>
            <person name="Jia X."/>
            <person name="Li D."/>
            <person name="Zhu A."/>
            <person name="Guo F."/>
            <person name="Chen W."/>
            <person name="Ni D."/>
            <person name="Usadel B."/>
            <person name="Fernie A.R."/>
            <person name="Wen W."/>
        </authorList>
    </citation>
    <scope>NUCLEOTIDE SEQUENCE [LARGE SCALE GENOMIC DNA]</scope>
    <source>
        <strain evidence="2">cv. G240</strain>
    </source>
</reference>
<comment type="caution">
    <text evidence="1">The sequence shown here is derived from an EMBL/GenBank/DDBJ whole genome shotgun (WGS) entry which is preliminary data.</text>
</comment>
<name>A0A7J7HS71_CAMSI</name>
<keyword evidence="2" id="KW-1185">Reference proteome</keyword>
<protein>
    <submittedName>
        <fullName evidence="1">Uncharacterized protein</fullName>
    </submittedName>
</protein>
<evidence type="ECO:0000313" key="2">
    <source>
        <dbReference type="Proteomes" id="UP000593564"/>
    </source>
</evidence>